<organism evidence="1 2">
    <name type="scientific">Melipona bicolor</name>
    <dbReference type="NCBI Taxonomy" id="60889"/>
    <lineage>
        <taxon>Eukaryota</taxon>
        <taxon>Metazoa</taxon>
        <taxon>Ecdysozoa</taxon>
        <taxon>Arthropoda</taxon>
        <taxon>Hexapoda</taxon>
        <taxon>Insecta</taxon>
        <taxon>Pterygota</taxon>
        <taxon>Neoptera</taxon>
        <taxon>Endopterygota</taxon>
        <taxon>Hymenoptera</taxon>
        <taxon>Apocrita</taxon>
        <taxon>Aculeata</taxon>
        <taxon>Apoidea</taxon>
        <taxon>Anthophila</taxon>
        <taxon>Apidae</taxon>
        <taxon>Melipona</taxon>
    </lineage>
</organism>
<dbReference type="AlphaFoldDB" id="A0AA40GFK3"/>
<dbReference type="EMBL" id="JAHYIQ010000001">
    <property type="protein sequence ID" value="KAK1136860.1"/>
    <property type="molecule type" value="Genomic_DNA"/>
</dbReference>
<evidence type="ECO:0000313" key="1">
    <source>
        <dbReference type="EMBL" id="KAK1136860.1"/>
    </source>
</evidence>
<dbReference type="Proteomes" id="UP001177670">
    <property type="component" value="Unassembled WGS sequence"/>
</dbReference>
<keyword evidence="2" id="KW-1185">Reference proteome</keyword>
<accession>A0AA40GFK3</accession>
<proteinExistence type="predicted"/>
<reference evidence="1" key="1">
    <citation type="submission" date="2021-10" db="EMBL/GenBank/DDBJ databases">
        <title>Melipona bicolor Genome sequencing and assembly.</title>
        <authorList>
            <person name="Araujo N.S."/>
            <person name="Arias M.C."/>
        </authorList>
    </citation>
    <scope>NUCLEOTIDE SEQUENCE</scope>
    <source>
        <strain evidence="1">USP_2M_L1-L4_2017</strain>
        <tissue evidence="1">Whole body</tissue>
    </source>
</reference>
<name>A0AA40GFK3_9HYME</name>
<protein>
    <submittedName>
        <fullName evidence="1">Uncharacterized protein</fullName>
    </submittedName>
</protein>
<comment type="caution">
    <text evidence="1">The sequence shown here is derived from an EMBL/GenBank/DDBJ whole genome shotgun (WGS) entry which is preliminary data.</text>
</comment>
<gene>
    <name evidence="1" type="ORF">K0M31_001393</name>
</gene>
<sequence>MTTEKFHLHYFPSFPINHRSTIKRKTSQLTSNWSSNRFVKVKRWKSFLSRTMLDPEGAGLP</sequence>
<evidence type="ECO:0000313" key="2">
    <source>
        <dbReference type="Proteomes" id="UP001177670"/>
    </source>
</evidence>